<evidence type="ECO:0000313" key="2">
    <source>
        <dbReference type="Proteomes" id="UP000265120"/>
    </source>
</evidence>
<dbReference type="Proteomes" id="UP000265120">
    <property type="component" value="Chromosome 16"/>
</dbReference>
<reference evidence="1" key="3">
    <citation type="submission" date="2025-09" db="UniProtKB">
        <authorList>
            <consortium name="Ensembl"/>
        </authorList>
    </citation>
    <scope>IDENTIFICATION</scope>
</reference>
<dbReference type="AlphaFoldDB" id="A0A3P8VRQ0"/>
<protein>
    <submittedName>
        <fullName evidence="1">Uncharacterized protein</fullName>
    </submittedName>
</protein>
<dbReference type="Ensembl" id="ENSCSET00000017235.1">
    <property type="protein sequence ID" value="ENSCSEP00000017022.1"/>
    <property type="gene ID" value="ENSCSEG00000010936.1"/>
</dbReference>
<accession>A0A3P8VRQ0</accession>
<name>A0A3P8VRQ0_CYNSE</name>
<keyword evidence="2" id="KW-1185">Reference proteome</keyword>
<proteinExistence type="predicted"/>
<organism evidence="1 2">
    <name type="scientific">Cynoglossus semilaevis</name>
    <name type="common">Tongue sole</name>
    <dbReference type="NCBI Taxonomy" id="244447"/>
    <lineage>
        <taxon>Eukaryota</taxon>
        <taxon>Metazoa</taxon>
        <taxon>Chordata</taxon>
        <taxon>Craniata</taxon>
        <taxon>Vertebrata</taxon>
        <taxon>Euteleostomi</taxon>
        <taxon>Actinopterygii</taxon>
        <taxon>Neopterygii</taxon>
        <taxon>Teleostei</taxon>
        <taxon>Neoteleostei</taxon>
        <taxon>Acanthomorphata</taxon>
        <taxon>Carangaria</taxon>
        <taxon>Pleuronectiformes</taxon>
        <taxon>Pleuronectoidei</taxon>
        <taxon>Cynoglossidae</taxon>
        <taxon>Cynoglossinae</taxon>
        <taxon>Cynoglossus</taxon>
    </lineage>
</organism>
<reference evidence="1 2" key="1">
    <citation type="journal article" date="2014" name="Nat. Genet.">
        <title>Whole-genome sequence of a flatfish provides insights into ZW sex chromosome evolution and adaptation to a benthic lifestyle.</title>
        <authorList>
            <person name="Chen S."/>
            <person name="Zhang G."/>
            <person name="Shao C."/>
            <person name="Huang Q."/>
            <person name="Liu G."/>
            <person name="Zhang P."/>
            <person name="Song W."/>
            <person name="An N."/>
            <person name="Chalopin D."/>
            <person name="Volff J.N."/>
            <person name="Hong Y."/>
            <person name="Li Q."/>
            <person name="Sha Z."/>
            <person name="Zhou H."/>
            <person name="Xie M."/>
            <person name="Yu Q."/>
            <person name="Liu Y."/>
            <person name="Xiang H."/>
            <person name="Wang N."/>
            <person name="Wu K."/>
            <person name="Yang C."/>
            <person name="Zhou Q."/>
            <person name="Liao X."/>
            <person name="Yang L."/>
            <person name="Hu Q."/>
            <person name="Zhang J."/>
            <person name="Meng L."/>
            <person name="Jin L."/>
            <person name="Tian Y."/>
            <person name="Lian J."/>
            <person name="Yang J."/>
            <person name="Miao G."/>
            <person name="Liu S."/>
            <person name="Liang Z."/>
            <person name="Yan F."/>
            <person name="Li Y."/>
            <person name="Sun B."/>
            <person name="Zhang H."/>
            <person name="Zhang J."/>
            <person name="Zhu Y."/>
            <person name="Du M."/>
            <person name="Zhao Y."/>
            <person name="Schartl M."/>
            <person name="Tang Q."/>
            <person name="Wang J."/>
        </authorList>
    </citation>
    <scope>NUCLEOTIDE SEQUENCE</scope>
</reference>
<sequence length="117" mass="13218">MIIYVVDNCLPSLIFLLSSVYDVKQLEDIQEEKTNLAKECEELRLTVQQQREPNEAVPSTSSPDTLRSVVELRQNVGRILLPLVPALDLSQVNFECNVIDEILEQFLSGQDGVRSTE</sequence>
<evidence type="ECO:0000313" key="1">
    <source>
        <dbReference type="Ensembl" id="ENSCSEP00000017022.1"/>
    </source>
</evidence>
<reference evidence="1" key="2">
    <citation type="submission" date="2025-08" db="UniProtKB">
        <authorList>
            <consortium name="Ensembl"/>
        </authorList>
    </citation>
    <scope>IDENTIFICATION</scope>
</reference>
<dbReference type="InParanoid" id="A0A3P8VRQ0"/>
<dbReference type="GeneTree" id="ENSGT00940000177402"/>